<reference evidence="1" key="1">
    <citation type="journal article" date="2014" name="Front. Microbiol.">
        <title>High frequency of phylogenetically diverse reductive dehalogenase-homologous genes in deep subseafloor sedimentary metagenomes.</title>
        <authorList>
            <person name="Kawai M."/>
            <person name="Futagami T."/>
            <person name="Toyoda A."/>
            <person name="Takaki Y."/>
            <person name="Nishi S."/>
            <person name="Hori S."/>
            <person name="Arai W."/>
            <person name="Tsubouchi T."/>
            <person name="Morono Y."/>
            <person name="Uchiyama I."/>
            <person name="Ito T."/>
            <person name="Fujiyama A."/>
            <person name="Inagaki F."/>
            <person name="Takami H."/>
        </authorList>
    </citation>
    <scope>NUCLEOTIDE SEQUENCE</scope>
    <source>
        <strain evidence="1">Expedition CK06-06</strain>
    </source>
</reference>
<gene>
    <name evidence="1" type="ORF">S06H3_27034</name>
</gene>
<proteinExistence type="predicted"/>
<sequence>MTSLGVLRFGLLTGRFGLRLLGGWNDEGTFTFFTQSVTDFAQSGSIGFAFGHIFGLDVVAEVAILANVKDLR</sequence>
<comment type="caution">
    <text evidence="1">The sequence shown here is derived from an EMBL/GenBank/DDBJ whole genome shotgun (WGS) entry which is preliminary data.</text>
</comment>
<name>X1MKH6_9ZZZZ</name>
<dbReference type="EMBL" id="BARV01015660">
    <property type="protein sequence ID" value="GAI32137.1"/>
    <property type="molecule type" value="Genomic_DNA"/>
</dbReference>
<protein>
    <submittedName>
        <fullName evidence="1">Uncharacterized protein</fullName>
    </submittedName>
</protein>
<organism evidence="1">
    <name type="scientific">marine sediment metagenome</name>
    <dbReference type="NCBI Taxonomy" id="412755"/>
    <lineage>
        <taxon>unclassified sequences</taxon>
        <taxon>metagenomes</taxon>
        <taxon>ecological metagenomes</taxon>
    </lineage>
</organism>
<accession>X1MKH6</accession>
<evidence type="ECO:0000313" key="1">
    <source>
        <dbReference type="EMBL" id="GAI32137.1"/>
    </source>
</evidence>
<dbReference type="AlphaFoldDB" id="X1MKH6"/>